<feature type="compositionally biased region" description="Low complexity" evidence="1">
    <location>
        <begin position="385"/>
        <end position="395"/>
    </location>
</feature>
<feature type="region of interest" description="Disordered" evidence="1">
    <location>
        <begin position="16"/>
        <end position="44"/>
    </location>
</feature>
<dbReference type="PANTHER" id="PTHR36861">
    <property type="entry name" value="COILED-COIL DOMAIN-CONTAINING PROTEIN 116"/>
    <property type="match status" value="1"/>
</dbReference>
<proteinExistence type="predicted"/>
<name>A0A8D2Q7X9_VARKO</name>
<dbReference type="Ensembl" id="ENSVKKT00000026831.1">
    <property type="protein sequence ID" value="ENSVKKP00000026188.1"/>
    <property type="gene ID" value="ENSVKKG00000017115.1"/>
</dbReference>
<feature type="compositionally biased region" description="Basic residues" evidence="1">
    <location>
        <begin position="338"/>
        <end position="357"/>
    </location>
</feature>
<protein>
    <submittedName>
        <fullName evidence="2">Uncharacterized protein</fullName>
    </submittedName>
</protein>
<evidence type="ECO:0000256" key="1">
    <source>
        <dbReference type="SAM" id="MobiDB-lite"/>
    </source>
</evidence>
<dbReference type="InterPro" id="IPR031532">
    <property type="entry name" value="DUF4702"/>
</dbReference>
<reference evidence="2" key="2">
    <citation type="submission" date="2025-09" db="UniProtKB">
        <authorList>
            <consortium name="Ensembl"/>
        </authorList>
    </citation>
    <scope>IDENTIFICATION</scope>
</reference>
<evidence type="ECO:0000313" key="3">
    <source>
        <dbReference type="Proteomes" id="UP000694545"/>
    </source>
</evidence>
<sequence>MPLCKLKVGDLVDNSTASTSTSVPFPCKKQGKRKHRESSNAGESSHLAAEFSEFVDFLADEDVLDSLQSIMEDAVQKLRNVTTEEGEPVFEIQEESCSSPGSESWSISYSSVCSQSSYYTTTLSSDDDWQRWTRSKGSRVMTPKEVQPRREGWFYQRQSTHVMCQRDGILGTCSDGFQAGWRKSPAQLSGELLSHSIASEAPGLGLPEQSFSLESLHKEITNVLKRPTPTSIPLYYPGNQPFQALDFLEENKILAALQDIINQAVCQVLEATGMEFFDEEGHRMPWDSSIGYSDEEEEEEREEGEEEEGEGEGRSGSVSSGSEEETSDEDSKSEGSKTKKKKKKKQKKSKGKKKKKGKVESPSAEEKGKTNRPEVSARGGIEMFNNNNNNNNNNNKQNKPEVLTEQAKSCGCSGGSLATSCWKNRVKCSALKKSCSVKAERKSPG</sequence>
<dbReference type="PANTHER" id="PTHR36861:SF1">
    <property type="entry name" value="COILED-COIL DOMAIN-CONTAINING PROTEIN 116"/>
    <property type="match status" value="1"/>
</dbReference>
<feature type="compositionally biased region" description="Acidic residues" evidence="1">
    <location>
        <begin position="293"/>
        <end position="310"/>
    </location>
</feature>
<dbReference type="Pfam" id="PF15774">
    <property type="entry name" value="DUF4702"/>
    <property type="match status" value="2"/>
</dbReference>
<dbReference type="Proteomes" id="UP000694545">
    <property type="component" value="Unplaced"/>
</dbReference>
<organism evidence="2 3">
    <name type="scientific">Varanus komodoensis</name>
    <name type="common">Komodo dragon</name>
    <dbReference type="NCBI Taxonomy" id="61221"/>
    <lineage>
        <taxon>Eukaryota</taxon>
        <taxon>Metazoa</taxon>
        <taxon>Chordata</taxon>
        <taxon>Craniata</taxon>
        <taxon>Vertebrata</taxon>
        <taxon>Euteleostomi</taxon>
        <taxon>Lepidosauria</taxon>
        <taxon>Squamata</taxon>
        <taxon>Bifurcata</taxon>
        <taxon>Unidentata</taxon>
        <taxon>Episquamata</taxon>
        <taxon>Toxicofera</taxon>
        <taxon>Anguimorpha</taxon>
        <taxon>Paleoanguimorpha</taxon>
        <taxon>Varanoidea</taxon>
        <taxon>Varanidae</taxon>
        <taxon>Varanus</taxon>
    </lineage>
</organism>
<dbReference type="OMA" id="QTGSHWT"/>
<reference evidence="2" key="1">
    <citation type="submission" date="2025-08" db="UniProtKB">
        <authorList>
            <consortium name="Ensembl"/>
        </authorList>
    </citation>
    <scope>IDENTIFICATION</scope>
</reference>
<feature type="region of interest" description="Disordered" evidence="1">
    <location>
        <begin position="280"/>
        <end position="402"/>
    </location>
</feature>
<evidence type="ECO:0000313" key="2">
    <source>
        <dbReference type="Ensembl" id="ENSVKKP00000026188.1"/>
    </source>
</evidence>
<accession>A0A8D2Q7X9</accession>
<dbReference type="AlphaFoldDB" id="A0A8D2Q7X9"/>
<keyword evidence="3" id="KW-1185">Reference proteome</keyword>